<name>A0A5K7X2F6_9BACT</name>
<feature type="transmembrane region" description="Helical" evidence="1">
    <location>
        <begin position="171"/>
        <end position="188"/>
    </location>
</feature>
<feature type="transmembrane region" description="Helical" evidence="1">
    <location>
        <begin position="100"/>
        <end position="116"/>
    </location>
</feature>
<feature type="transmembrane region" description="Helical" evidence="1">
    <location>
        <begin position="6"/>
        <end position="27"/>
    </location>
</feature>
<dbReference type="AlphaFoldDB" id="A0A5K7X2F6"/>
<dbReference type="Proteomes" id="UP000326837">
    <property type="component" value="Chromosome"/>
</dbReference>
<keyword evidence="1" id="KW-0472">Membrane</keyword>
<evidence type="ECO:0000313" key="3">
    <source>
        <dbReference type="Proteomes" id="UP000326837"/>
    </source>
</evidence>
<keyword evidence="3" id="KW-1185">Reference proteome</keyword>
<evidence type="ECO:0000256" key="1">
    <source>
        <dbReference type="SAM" id="Phobius"/>
    </source>
</evidence>
<reference evidence="3" key="1">
    <citation type="submission" date="2019-10" db="EMBL/GenBank/DDBJ databases">
        <title>Lacipirellula parvula gen. nov., sp. nov., representing a lineage of planctomycetes widespread in freshwater anoxic habitats, and description of the family Lacipirellulaceae.</title>
        <authorList>
            <person name="Dedysh S.N."/>
            <person name="Kulichevskaya I.S."/>
            <person name="Beletsky A.V."/>
            <person name="Rakitin A.L."/>
            <person name="Mardanov A.V."/>
            <person name="Ivanova A.A."/>
            <person name="Saltykova V.X."/>
            <person name="Rijpstra W.I.C."/>
            <person name="Sinninghe Damste J.S."/>
            <person name="Ravin N.V."/>
        </authorList>
    </citation>
    <scope>NUCLEOTIDE SEQUENCE [LARGE SCALE GENOMIC DNA]</scope>
    <source>
        <strain evidence="3">PX69</strain>
    </source>
</reference>
<dbReference type="KEGG" id="lpav:PLANPX_0272"/>
<sequence length="316" mass="33199">MPGLKEFLLGGIVPMIAALAAFAFAWVASRRASVAWPVGVIVGYLSGTIALEAGTVGVAAALKKLGSPHDAHEWTWMLAFAAAIPAIVAPFLGERRGWRWLLIVPLVAGVPLWLMWRSKYLPSAADRATGFMTQAWSVGEAILILGAVAAAMLLVWRLWEANEPSDQPRTRGFLVAVALSCAAAVAGMSGSFVYAYVIGIVAASVGGCFFAALACRANVGPEYAAGPIVLLSGSLLMLATLISDLKPLHAAGLWIAIALASSRLPGKPASERGRIVLRSVLCLLPLVAVAGHAGCKFAESQRQLQEEAESNPYMNL</sequence>
<accession>A0A5K7X2F6</accession>
<evidence type="ECO:0000313" key="2">
    <source>
        <dbReference type="EMBL" id="BBO30660.1"/>
    </source>
</evidence>
<feature type="transmembrane region" description="Helical" evidence="1">
    <location>
        <begin position="194"/>
        <end position="214"/>
    </location>
</feature>
<gene>
    <name evidence="2" type="ORF">PLANPX_0272</name>
</gene>
<dbReference type="EMBL" id="AP021861">
    <property type="protein sequence ID" value="BBO30660.1"/>
    <property type="molecule type" value="Genomic_DNA"/>
</dbReference>
<feature type="transmembrane region" description="Helical" evidence="1">
    <location>
        <begin position="223"/>
        <end position="242"/>
    </location>
</feature>
<dbReference type="RefSeq" id="WP_152096962.1">
    <property type="nucleotide sequence ID" value="NZ_AP021861.1"/>
</dbReference>
<keyword evidence="1" id="KW-0812">Transmembrane</keyword>
<feature type="transmembrane region" description="Helical" evidence="1">
    <location>
        <begin position="136"/>
        <end position="159"/>
    </location>
</feature>
<protein>
    <submittedName>
        <fullName evidence="2">Uncharacterized protein</fullName>
    </submittedName>
</protein>
<proteinExistence type="predicted"/>
<keyword evidence="1" id="KW-1133">Transmembrane helix</keyword>
<organism evidence="2 3">
    <name type="scientific">Lacipirellula parvula</name>
    <dbReference type="NCBI Taxonomy" id="2650471"/>
    <lineage>
        <taxon>Bacteria</taxon>
        <taxon>Pseudomonadati</taxon>
        <taxon>Planctomycetota</taxon>
        <taxon>Planctomycetia</taxon>
        <taxon>Pirellulales</taxon>
        <taxon>Lacipirellulaceae</taxon>
        <taxon>Lacipirellula</taxon>
    </lineage>
</organism>
<feature type="transmembrane region" description="Helical" evidence="1">
    <location>
        <begin position="74"/>
        <end position="93"/>
    </location>
</feature>
<feature type="transmembrane region" description="Helical" evidence="1">
    <location>
        <begin position="34"/>
        <end position="62"/>
    </location>
</feature>